<accession>A0A8B8BGA1</accession>
<dbReference type="RefSeq" id="XP_022302268.1">
    <property type="nucleotide sequence ID" value="XM_022446560.1"/>
</dbReference>
<dbReference type="KEGG" id="cvn:111110170"/>
<feature type="domain" description="Sulfotransferase" evidence="3">
    <location>
        <begin position="48"/>
        <end position="280"/>
    </location>
</feature>
<name>A0A8B8BGA1_CRAVI</name>
<dbReference type="AlphaFoldDB" id="A0A8B8BGA1"/>
<dbReference type="OrthoDB" id="6108428at2759"/>
<dbReference type="SUPFAM" id="SSF52540">
    <property type="entry name" value="P-loop containing nucleoside triphosphate hydrolases"/>
    <property type="match status" value="1"/>
</dbReference>
<protein>
    <submittedName>
        <fullName evidence="5">Sulfotransferase family cytosolic 1B member 1-like</fullName>
    </submittedName>
</protein>
<dbReference type="Pfam" id="PF00685">
    <property type="entry name" value="Sulfotransfer_1"/>
    <property type="match status" value="1"/>
</dbReference>
<dbReference type="Proteomes" id="UP000694844">
    <property type="component" value="Chromosome 8"/>
</dbReference>
<dbReference type="Gene3D" id="3.40.50.300">
    <property type="entry name" value="P-loop containing nucleotide triphosphate hydrolases"/>
    <property type="match status" value="1"/>
</dbReference>
<organism evidence="4 5">
    <name type="scientific">Crassostrea virginica</name>
    <name type="common">Eastern oyster</name>
    <dbReference type="NCBI Taxonomy" id="6565"/>
    <lineage>
        <taxon>Eukaryota</taxon>
        <taxon>Metazoa</taxon>
        <taxon>Spiralia</taxon>
        <taxon>Lophotrochozoa</taxon>
        <taxon>Mollusca</taxon>
        <taxon>Bivalvia</taxon>
        <taxon>Autobranchia</taxon>
        <taxon>Pteriomorphia</taxon>
        <taxon>Ostreida</taxon>
        <taxon>Ostreoidea</taxon>
        <taxon>Ostreidae</taxon>
        <taxon>Crassostrea</taxon>
    </lineage>
</organism>
<comment type="similarity">
    <text evidence="1">Belongs to the sulfotransferase 1 family.</text>
</comment>
<dbReference type="InterPro" id="IPR000863">
    <property type="entry name" value="Sulfotransferase_dom"/>
</dbReference>
<evidence type="ECO:0000259" key="3">
    <source>
        <dbReference type="Pfam" id="PF00685"/>
    </source>
</evidence>
<proteinExistence type="inferred from homology"/>
<sequence>MTAIEVTDQNGKVVLQLIEYDGVRFPVGIVRDPIAHLKENSQLTFKESDIFVVSFPKSGTHWCYEIVDMLKNNSSEFTKHMLPLIDILPAEKIKQVPDGVFASHLLPRHIPKDVFEKRCKIVHIYRNPKDAVVSFFNFIKKTKEGELMKDMEFDLFFELFLTNQLPGGSWTNYVKAWTDFQEANTTYPLLNICYEDMKKDLKGHVKMIADFLDLNSSEELIEEIAKKCDFQTMSKFKNSNVPASMRMVTDVTDKHIMYRKGEAGDWKNWLKVAQSEALDAEVRAADIPLKIKYM</sequence>
<evidence type="ECO:0000256" key="1">
    <source>
        <dbReference type="ARBA" id="ARBA00005771"/>
    </source>
</evidence>
<dbReference type="GeneID" id="111110170"/>
<evidence type="ECO:0000256" key="2">
    <source>
        <dbReference type="ARBA" id="ARBA00022679"/>
    </source>
</evidence>
<dbReference type="InterPro" id="IPR027417">
    <property type="entry name" value="P-loop_NTPase"/>
</dbReference>
<dbReference type="PANTHER" id="PTHR11783">
    <property type="entry name" value="SULFOTRANSFERASE SULT"/>
    <property type="match status" value="1"/>
</dbReference>
<dbReference type="GO" id="GO:0008146">
    <property type="term" value="F:sulfotransferase activity"/>
    <property type="evidence" value="ECO:0007669"/>
    <property type="project" value="InterPro"/>
</dbReference>
<keyword evidence="4" id="KW-1185">Reference proteome</keyword>
<reference evidence="5" key="1">
    <citation type="submission" date="2025-08" db="UniProtKB">
        <authorList>
            <consortium name="RefSeq"/>
        </authorList>
    </citation>
    <scope>IDENTIFICATION</scope>
    <source>
        <tissue evidence="5">Whole sample</tissue>
    </source>
</reference>
<evidence type="ECO:0000313" key="4">
    <source>
        <dbReference type="Proteomes" id="UP000694844"/>
    </source>
</evidence>
<evidence type="ECO:0000313" key="5">
    <source>
        <dbReference type="RefSeq" id="XP_022302268.1"/>
    </source>
</evidence>
<gene>
    <name evidence="5" type="primary">LOC111110170</name>
</gene>
<keyword evidence="2" id="KW-0808">Transferase</keyword>